<comment type="caution">
    <text evidence="1">The sequence shown here is derived from an EMBL/GenBank/DDBJ whole genome shotgun (WGS) entry which is preliminary data.</text>
</comment>
<dbReference type="EMBL" id="JAAWWP010000007">
    <property type="protein sequence ID" value="NKI42456.1"/>
    <property type="molecule type" value="Genomic_DNA"/>
</dbReference>
<name>A0ABX1H262_9ACTN</name>
<dbReference type="SUPFAM" id="SSF52499">
    <property type="entry name" value="Isochorismatase-like hydrolases"/>
    <property type="match status" value="1"/>
</dbReference>
<dbReference type="Proteomes" id="UP000772196">
    <property type="component" value="Unassembled WGS sequence"/>
</dbReference>
<evidence type="ECO:0000313" key="2">
    <source>
        <dbReference type="Proteomes" id="UP000772196"/>
    </source>
</evidence>
<dbReference type="InterPro" id="IPR036380">
    <property type="entry name" value="Isochorismatase-like_sf"/>
</dbReference>
<evidence type="ECO:0000313" key="1">
    <source>
        <dbReference type="EMBL" id="NKI42456.1"/>
    </source>
</evidence>
<accession>A0ABX1H262</accession>
<gene>
    <name evidence="1" type="ORF">HFV08_14665</name>
</gene>
<keyword evidence="2" id="KW-1185">Reference proteome</keyword>
<protein>
    <submittedName>
        <fullName evidence="1">Uncharacterized protein</fullName>
    </submittedName>
</protein>
<reference evidence="1 2" key="1">
    <citation type="submission" date="2020-04" db="EMBL/GenBank/DDBJ databases">
        <title>Phylogenetic Diversity and Antibacterial Activity against Ralstonia solanacearum of Endophytic Actinomycete Isolated from Moss.</title>
        <authorList>
            <person name="Zhuang X."/>
        </authorList>
    </citation>
    <scope>NUCLEOTIDE SEQUENCE [LARGE SCALE GENOMIC DNA]</scope>
    <source>
        <strain evidence="1 2">LD120</strain>
    </source>
</reference>
<organism evidence="1 2">
    <name type="scientific">Streptomyces physcomitrii</name>
    <dbReference type="NCBI Taxonomy" id="2724184"/>
    <lineage>
        <taxon>Bacteria</taxon>
        <taxon>Bacillati</taxon>
        <taxon>Actinomycetota</taxon>
        <taxon>Actinomycetes</taxon>
        <taxon>Kitasatosporales</taxon>
        <taxon>Streptomycetaceae</taxon>
        <taxon>Streptomyces</taxon>
    </lineage>
</organism>
<sequence length="75" mass="8088">MELPVIEAYAMPVGTALPAPRVPWKPAPSRAALLAHRMQNHSVRPFPAGRAPVVELVRDPAALRAPAPGQEQHQV</sequence>
<proteinExistence type="predicted"/>
<dbReference type="RefSeq" id="WP_168539543.1">
    <property type="nucleotide sequence ID" value="NZ_JAAWWP010000007.1"/>
</dbReference>